<evidence type="ECO:0000313" key="1">
    <source>
        <dbReference type="EMBL" id="MFC5436968.1"/>
    </source>
</evidence>
<dbReference type="EMBL" id="JBHSMK010000005">
    <property type="protein sequence ID" value="MFC5436968.1"/>
    <property type="molecule type" value="Genomic_DNA"/>
</dbReference>
<reference evidence="2" key="1">
    <citation type="journal article" date="2019" name="Int. J. Syst. Evol. Microbiol.">
        <title>The Global Catalogue of Microorganisms (GCM) 10K type strain sequencing project: providing services to taxonomists for standard genome sequencing and annotation.</title>
        <authorList>
            <consortium name="The Broad Institute Genomics Platform"/>
            <consortium name="The Broad Institute Genome Sequencing Center for Infectious Disease"/>
            <person name="Wu L."/>
            <person name="Ma J."/>
        </authorList>
    </citation>
    <scope>NUCLEOTIDE SEQUENCE [LARGE SCALE GENOMIC DNA]</scope>
    <source>
        <strain evidence="2">JCM 17130</strain>
    </source>
</reference>
<gene>
    <name evidence="1" type="ORF">ACFPME_10400</name>
</gene>
<comment type="caution">
    <text evidence="1">The sequence shown here is derived from an EMBL/GenBank/DDBJ whole genome shotgun (WGS) entry which is preliminary data.</text>
</comment>
<evidence type="ECO:0008006" key="3">
    <source>
        <dbReference type="Google" id="ProtNLM"/>
    </source>
</evidence>
<sequence length="152" mass="16742">MNEFEWRRQLRDLRQPLTPQRDLWASIDAALEDVERAPACAKLAVCEPRPAHRHRHWLVAASLAASLLLAGGIGWRVLQAPAPAPVAGNTKASGNWKPSDPRLAGAAIELDAARMELQLAIQQAPDSPSLQRLLDRTEQQQTQLRQLTSHAG</sequence>
<evidence type="ECO:0000313" key="2">
    <source>
        <dbReference type="Proteomes" id="UP001596013"/>
    </source>
</evidence>
<name>A0ABW0JLN1_9GAMM</name>
<keyword evidence="2" id="KW-1185">Reference proteome</keyword>
<organism evidence="1 2">
    <name type="scientific">Rhodanobacter umsongensis</name>
    <dbReference type="NCBI Taxonomy" id="633153"/>
    <lineage>
        <taxon>Bacteria</taxon>
        <taxon>Pseudomonadati</taxon>
        <taxon>Pseudomonadota</taxon>
        <taxon>Gammaproteobacteria</taxon>
        <taxon>Lysobacterales</taxon>
        <taxon>Rhodanobacteraceae</taxon>
        <taxon>Rhodanobacter</taxon>
    </lineage>
</organism>
<proteinExistence type="predicted"/>
<accession>A0ABW0JLN1</accession>
<dbReference type="RefSeq" id="WP_377304905.1">
    <property type="nucleotide sequence ID" value="NZ_JBHSMK010000005.1"/>
</dbReference>
<dbReference type="Proteomes" id="UP001596013">
    <property type="component" value="Unassembled WGS sequence"/>
</dbReference>
<protein>
    <recommendedName>
        <fullName evidence="3">Anti-sigma factor</fullName>
    </recommendedName>
</protein>